<gene>
    <name evidence="2" type="ORF">NS506_02296</name>
    <name evidence="3" type="ORF">NSK11_contig00120-0003</name>
</gene>
<organism evidence="2 5">
    <name type="scientific">Nocardia seriolae</name>
    <dbReference type="NCBI Taxonomy" id="37332"/>
    <lineage>
        <taxon>Bacteria</taxon>
        <taxon>Bacillati</taxon>
        <taxon>Actinomycetota</taxon>
        <taxon>Actinomycetes</taxon>
        <taxon>Mycobacteriales</taxon>
        <taxon>Nocardiaceae</taxon>
        <taxon>Nocardia</taxon>
    </lineage>
</organism>
<reference evidence="3 4" key="2">
    <citation type="journal article" date="2016" name="Genome Announc.">
        <title>Draft Genome Sequence of Erythromycin- and Oxytetracycline-Sensitive Nocardia seriolae Strain U-1 (NBRC 110359).</title>
        <authorList>
            <person name="Imajoh M."/>
            <person name="Sukeda M."/>
            <person name="Shimizu M."/>
            <person name="Yamane J."/>
            <person name="Ohnishi K."/>
            <person name="Oshima S."/>
        </authorList>
    </citation>
    <scope>NUCLEOTIDE SEQUENCE [LARGE SCALE GENOMIC DNA]</scope>
    <source>
        <strain evidence="3 4">U-1</strain>
    </source>
</reference>
<evidence type="ECO:0000313" key="3">
    <source>
        <dbReference type="EMBL" id="GAP31597.1"/>
    </source>
</evidence>
<dbReference type="EMBL" id="BBYQ01000120">
    <property type="protein sequence ID" value="GAP31597.1"/>
    <property type="molecule type" value="Genomic_DNA"/>
</dbReference>
<keyword evidence="2" id="KW-0378">Hydrolase</keyword>
<reference evidence="4" key="1">
    <citation type="submission" date="2015-07" db="EMBL/GenBank/DDBJ databases">
        <title>Nocardia seriolae U-1 whole genome shotgun sequence.</title>
        <authorList>
            <person name="Imajoh M."/>
            <person name="Fukumoto Y."/>
            <person name="Sukeda M."/>
            <person name="Yamane J."/>
            <person name="Yamasaki K."/>
            <person name="Shimizu M."/>
            <person name="Ohnishi K."/>
            <person name="Oshima S."/>
        </authorList>
    </citation>
    <scope>NUCLEOTIDE SEQUENCE [LARGE SCALE GENOMIC DNA]</scope>
    <source>
        <strain evidence="4">U-1</strain>
    </source>
</reference>
<dbReference type="KEGG" id="nsr:NS506_02296"/>
<evidence type="ECO:0000313" key="5">
    <source>
        <dbReference type="Proteomes" id="UP000180166"/>
    </source>
</evidence>
<dbReference type="GO" id="GO:0018784">
    <property type="term" value="F:(S)-2-haloacid dehalogenase activity"/>
    <property type="evidence" value="ECO:0007669"/>
    <property type="project" value="UniProtKB-EC"/>
</dbReference>
<sequence>MEKSAVKALLFDVQGTATDFHSTIRTAAAAAGGPGHDWSGFVNKWRAAYFTETSQQPEQGPWVSVGPPPHSDSAPRSWPGRWSTGIRPWAMRSFRTNSISMPWISWILPTSSAAEERPGS</sequence>
<accession>A0ABC8AQC5</accession>
<evidence type="ECO:0000313" key="2">
    <source>
        <dbReference type="EMBL" id="APA96362.1"/>
    </source>
</evidence>
<feature type="region of interest" description="Disordered" evidence="1">
    <location>
        <begin position="53"/>
        <end position="79"/>
    </location>
</feature>
<dbReference type="GeneID" id="93373030"/>
<dbReference type="RefSeq" id="WP_228102715.1">
    <property type="nucleotide sequence ID" value="NZ_AP017900.1"/>
</dbReference>
<protein>
    <submittedName>
        <fullName evidence="2 3">Haloacid dehalogenase</fullName>
        <ecNumber evidence="2">3.8.1.2</ecNumber>
    </submittedName>
</protein>
<dbReference type="AlphaFoldDB" id="A0ABC8AQC5"/>
<proteinExistence type="predicted"/>
<dbReference type="Proteomes" id="UP000037179">
    <property type="component" value="Unassembled WGS sequence"/>
</dbReference>
<dbReference type="EC" id="3.8.1.2" evidence="2"/>
<reference evidence="2 5" key="3">
    <citation type="submission" date="2016-10" db="EMBL/GenBank/DDBJ databases">
        <title>Genome sequence of Nocardia seriolae strain EM150506, isolated from Anguila japonica.</title>
        <authorList>
            <person name="Han H.-J."/>
        </authorList>
    </citation>
    <scope>NUCLEOTIDE SEQUENCE [LARGE SCALE GENOMIC DNA]</scope>
    <source>
        <strain evidence="2 5">EM150506</strain>
    </source>
</reference>
<keyword evidence="4" id="KW-1185">Reference proteome</keyword>
<dbReference type="EMBL" id="CP017839">
    <property type="protein sequence ID" value="APA96362.1"/>
    <property type="molecule type" value="Genomic_DNA"/>
</dbReference>
<evidence type="ECO:0000256" key="1">
    <source>
        <dbReference type="SAM" id="MobiDB-lite"/>
    </source>
</evidence>
<evidence type="ECO:0000313" key="4">
    <source>
        <dbReference type="Proteomes" id="UP000037179"/>
    </source>
</evidence>
<name>A0ABC8AQC5_9NOCA</name>
<dbReference type="Proteomes" id="UP000180166">
    <property type="component" value="Chromosome"/>
</dbReference>